<evidence type="ECO:0000313" key="2">
    <source>
        <dbReference type="Proteomes" id="UP000822688"/>
    </source>
</evidence>
<name>A0A8T0IQC9_CERPU</name>
<organism evidence="1 2">
    <name type="scientific">Ceratodon purpureus</name>
    <name type="common">Fire moss</name>
    <name type="synonym">Dicranum purpureum</name>
    <dbReference type="NCBI Taxonomy" id="3225"/>
    <lineage>
        <taxon>Eukaryota</taxon>
        <taxon>Viridiplantae</taxon>
        <taxon>Streptophyta</taxon>
        <taxon>Embryophyta</taxon>
        <taxon>Bryophyta</taxon>
        <taxon>Bryophytina</taxon>
        <taxon>Bryopsida</taxon>
        <taxon>Dicranidae</taxon>
        <taxon>Pseudoditrichales</taxon>
        <taxon>Ditrichaceae</taxon>
        <taxon>Ceratodon</taxon>
    </lineage>
</organism>
<keyword evidence="2" id="KW-1185">Reference proteome</keyword>
<proteinExistence type="predicted"/>
<comment type="caution">
    <text evidence="1">The sequence shown here is derived from an EMBL/GenBank/DDBJ whole genome shotgun (WGS) entry which is preliminary data.</text>
</comment>
<dbReference type="Proteomes" id="UP000822688">
    <property type="component" value="Chromosome 2"/>
</dbReference>
<gene>
    <name evidence="1" type="ORF">KC19_2G052500</name>
</gene>
<sequence>MIQSSEQPSAMANPSTLRARHRHQLVFQERGPCGLYCTSDDILHPACLPLGLSSGVQQVVILCFADHKILCRRKSSALCAQHHPFRFSSMLCEHCKPQRELNGRISSATTFS</sequence>
<dbReference type="EMBL" id="CM026422">
    <property type="protein sequence ID" value="KAG0585960.1"/>
    <property type="molecule type" value="Genomic_DNA"/>
</dbReference>
<protein>
    <submittedName>
        <fullName evidence="1">Uncharacterized protein</fullName>
    </submittedName>
</protein>
<reference evidence="1" key="1">
    <citation type="submission" date="2020-06" db="EMBL/GenBank/DDBJ databases">
        <title>WGS assembly of Ceratodon purpureus strain R40.</title>
        <authorList>
            <person name="Carey S.B."/>
            <person name="Jenkins J."/>
            <person name="Shu S."/>
            <person name="Lovell J.T."/>
            <person name="Sreedasyam A."/>
            <person name="Maumus F."/>
            <person name="Tiley G.P."/>
            <person name="Fernandez-Pozo N."/>
            <person name="Barry K."/>
            <person name="Chen C."/>
            <person name="Wang M."/>
            <person name="Lipzen A."/>
            <person name="Daum C."/>
            <person name="Saski C.A."/>
            <person name="Payton A.C."/>
            <person name="Mcbreen J.C."/>
            <person name="Conrad R.E."/>
            <person name="Kollar L.M."/>
            <person name="Olsson S."/>
            <person name="Huttunen S."/>
            <person name="Landis J.B."/>
            <person name="Wickett N.J."/>
            <person name="Johnson M.G."/>
            <person name="Rensing S.A."/>
            <person name="Grimwood J."/>
            <person name="Schmutz J."/>
            <person name="Mcdaniel S.F."/>
        </authorList>
    </citation>
    <scope>NUCLEOTIDE SEQUENCE</scope>
    <source>
        <strain evidence="1">R40</strain>
    </source>
</reference>
<evidence type="ECO:0000313" key="1">
    <source>
        <dbReference type="EMBL" id="KAG0585960.1"/>
    </source>
</evidence>
<dbReference type="AlphaFoldDB" id="A0A8T0IQC9"/>
<accession>A0A8T0IQC9</accession>